<dbReference type="PROSITE" id="PS00375">
    <property type="entry name" value="UDPGT"/>
    <property type="match status" value="1"/>
</dbReference>
<evidence type="ECO:0000256" key="3">
    <source>
        <dbReference type="RuleBase" id="RU003718"/>
    </source>
</evidence>
<keyword evidence="2 3" id="KW-0808">Transferase</keyword>
<keyword evidence="4" id="KW-0812">Transmembrane</keyword>
<comment type="similarity">
    <text evidence="3">Belongs to the UDP-glycosyltransferase family.</text>
</comment>
<evidence type="ECO:0000256" key="1">
    <source>
        <dbReference type="ARBA" id="ARBA00022676"/>
    </source>
</evidence>
<dbReference type="Gene3D" id="3.40.50.2000">
    <property type="entry name" value="Glycogen Phosphorylase B"/>
    <property type="match status" value="2"/>
</dbReference>
<keyword evidence="4" id="KW-1133">Transmembrane helix</keyword>
<dbReference type="InterPro" id="IPR050271">
    <property type="entry name" value="UDP-glycosyltransferase"/>
</dbReference>
<dbReference type="GeneID" id="93611515"/>
<gene>
    <name evidence="5" type="ORF">RO3G_04544</name>
</gene>
<dbReference type="PANTHER" id="PTHR48043:SF145">
    <property type="entry name" value="FI06409P-RELATED"/>
    <property type="match status" value="1"/>
</dbReference>
<dbReference type="InParanoid" id="I1BUF9"/>
<proteinExistence type="inferred from homology"/>
<feature type="transmembrane region" description="Helical" evidence="4">
    <location>
        <begin position="466"/>
        <end position="489"/>
    </location>
</feature>
<dbReference type="GO" id="GO:0008194">
    <property type="term" value="F:UDP-glycosyltransferase activity"/>
    <property type="evidence" value="ECO:0007669"/>
    <property type="project" value="InterPro"/>
</dbReference>
<dbReference type="InterPro" id="IPR035595">
    <property type="entry name" value="UDP_glycos_trans_CS"/>
</dbReference>
<evidence type="ECO:0000313" key="5">
    <source>
        <dbReference type="EMBL" id="EIE79839.1"/>
    </source>
</evidence>
<reference evidence="5 6" key="1">
    <citation type="journal article" date="2009" name="PLoS Genet.">
        <title>Genomic analysis of the basal lineage fungus Rhizopus oryzae reveals a whole-genome duplication.</title>
        <authorList>
            <person name="Ma L.-J."/>
            <person name="Ibrahim A.S."/>
            <person name="Skory C."/>
            <person name="Grabherr M.G."/>
            <person name="Burger G."/>
            <person name="Butler M."/>
            <person name="Elias M."/>
            <person name="Idnurm A."/>
            <person name="Lang B.F."/>
            <person name="Sone T."/>
            <person name="Abe A."/>
            <person name="Calvo S.E."/>
            <person name="Corrochano L.M."/>
            <person name="Engels R."/>
            <person name="Fu J."/>
            <person name="Hansberg W."/>
            <person name="Kim J.-M."/>
            <person name="Kodira C.D."/>
            <person name="Koehrsen M.J."/>
            <person name="Liu B."/>
            <person name="Miranda-Saavedra D."/>
            <person name="O'Leary S."/>
            <person name="Ortiz-Castellanos L."/>
            <person name="Poulter R."/>
            <person name="Rodriguez-Romero J."/>
            <person name="Ruiz-Herrera J."/>
            <person name="Shen Y.-Q."/>
            <person name="Zeng Q."/>
            <person name="Galagan J."/>
            <person name="Birren B.W."/>
            <person name="Cuomo C.A."/>
            <person name="Wickes B.L."/>
        </authorList>
    </citation>
    <scope>NUCLEOTIDE SEQUENCE [LARGE SCALE GENOMIC DNA]</scope>
    <source>
        <strain evidence="6">RA 99-880 / ATCC MYA-4621 / FGSC 9543 / NRRL 43880</strain>
    </source>
</reference>
<organism evidence="5 6">
    <name type="scientific">Rhizopus delemar (strain RA 99-880 / ATCC MYA-4621 / FGSC 9543 / NRRL 43880)</name>
    <name type="common">Mucormycosis agent</name>
    <name type="synonym">Rhizopus arrhizus var. delemar</name>
    <dbReference type="NCBI Taxonomy" id="246409"/>
    <lineage>
        <taxon>Eukaryota</taxon>
        <taxon>Fungi</taxon>
        <taxon>Fungi incertae sedis</taxon>
        <taxon>Mucoromycota</taxon>
        <taxon>Mucoromycotina</taxon>
        <taxon>Mucoromycetes</taxon>
        <taxon>Mucorales</taxon>
        <taxon>Mucorineae</taxon>
        <taxon>Rhizopodaceae</taxon>
        <taxon>Rhizopus</taxon>
    </lineage>
</organism>
<dbReference type="SUPFAM" id="SSF53756">
    <property type="entry name" value="UDP-Glycosyltransferase/glycogen phosphorylase"/>
    <property type="match status" value="1"/>
</dbReference>
<dbReference type="eggNOG" id="KOG1192">
    <property type="taxonomic scope" value="Eukaryota"/>
</dbReference>
<keyword evidence="1 3" id="KW-0328">Glycosyltransferase</keyword>
<dbReference type="InterPro" id="IPR002213">
    <property type="entry name" value="UDP_glucos_trans"/>
</dbReference>
<dbReference type="VEuPathDB" id="FungiDB:RO3G_04544"/>
<dbReference type="PANTHER" id="PTHR48043">
    <property type="entry name" value="EG:EG0003.4 PROTEIN-RELATED"/>
    <property type="match status" value="1"/>
</dbReference>
<dbReference type="Proteomes" id="UP000009138">
    <property type="component" value="Unassembled WGS sequence"/>
</dbReference>
<dbReference type="STRING" id="246409.I1BUF9"/>
<dbReference type="Pfam" id="PF00201">
    <property type="entry name" value="UDPGT"/>
    <property type="match status" value="1"/>
</dbReference>
<keyword evidence="4" id="KW-0472">Membrane</keyword>
<evidence type="ECO:0000256" key="4">
    <source>
        <dbReference type="SAM" id="Phobius"/>
    </source>
</evidence>
<accession>I1BUF9</accession>
<protein>
    <submittedName>
        <fullName evidence="5">Uncharacterized protein</fullName>
    </submittedName>
</protein>
<keyword evidence="6" id="KW-1185">Reference proteome</keyword>
<dbReference type="OrthoDB" id="5835829at2759"/>
<dbReference type="RefSeq" id="XP_067515235.1">
    <property type="nucleotide sequence ID" value="XM_067659134.1"/>
</dbReference>
<dbReference type="CDD" id="cd03784">
    <property type="entry name" value="GT1_Gtf-like"/>
    <property type="match status" value="1"/>
</dbReference>
<sequence length="510" mass="56962">MGGSSHSVWVLSILEELAARGHHAKFFTRDDQIRFAKKFPSVEPISSGPGVFTKEEYVNLLPELIDMEPVSQTVYIMEKFSFNYTEEYYKHRDIFNTEKIDLAVCDHFTMACSDAAEAAGLPFVVTSSLAYSPDTTAPYVNVDMFNMHHPTSKGVSFFTRFNDKVISPLRFIYGARHTISKLNQEKKSIGLKVTMDPMDSWKDSIKIVNNAFGFEAPRPVGPLVELVGPIVPLNHAGLNSELQTFLDHRRKVVYVAFGQMAIPTRNDVKMILTAMLENMETGTIDGIIWSTRGIEELFPEYITTRSNTTYDIRSLFKSSSAPNETNIAFVNWAPQVAILHHPSTTLFLTHGGAGSLHESLYNGVPVVVFPFFGDQPAAAIMAQENGYGRHLKSSSSQEQATALIADVVLDQDGSYRQTVRRFQSLVQIRAHRGVKRGADLIEETLFANKDGKMVHRRDVKRDLSTIVAYNLDIYAFIAVLIFGSVSGLYRGAVYITQHLQTLPSTKLKSA</sequence>
<evidence type="ECO:0000313" key="6">
    <source>
        <dbReference type="Proteomes" id="UP000009138"/>
    </source>
</evidence>
<dbReference type="EMBL" id="CH476734">
    <property type="protein sequence ID" value="EIE79839.1"/>
    <property type="molecule type" value="Genomic_DNA"/>
</dbReference>
<name>I1BUF9_RHIO9</name>
<dbReference type="OMA" id="HASMYDR"/>
<evidence type="ECO:0000256" key="2">
    <source>
        <dbReference type="ARBA" id="ARBA00022679"/>
    </source>
</evidence>
<dbReference type="AlphaFoldDB" id="I1BUF9"/>